<evidence type="ECO:0000256" key="8">
    <source>
        <dbReference type="ARBA" id="ARBA00023204"/>
    </source>
</evidence>
<dbReference type="AlphaFoldDB" id="A0AAV7QJM9"/>
<dbReference type="Proteomes" id="UP001066276">
    <property type="component" value="Chromosome 6"/>
</dbReference>
<evidence type="ECO:0000256" key="4">
    <source>
        <dbReference type="ARBA" id="ARBA00022763"/>
    </source>
</evidence>
<dbReference type="EMBL" id="JANPWB010000010">
    <property type="protein sequence ID" value="KAJ1140684.1"/>
    <property type="molecule type" value="Genomic_DNA"/>
</dbReference>
<evidence type="ECO:0000256" key="12">
    <source>
        <dbReference type="SAM" id="MobiDB-lite"/>
    </source>
</evidence>
<evidence type="ECO:0000256" key="6">
    <source>
        <dbReference type="ARBA" id="ARBA00023054"/>
    </source>
</evidence>
<dbReference type="PANTHER" id="PTHR28643:SF1">
    <property type="entry name" value="SWI5-DEPENDENT RECOMBINATION DNA REPAIR PROTEIN 1 HOMOLOG"/>
    <property type="match status" value="1"/>
</dbReference>
<organism evidence="13 14">
    <name type="scientific">Pleurodeles waltl</name>
    <name type="common">Iberian ribbed newt</name>
    <dbReference type="NCBI Taxonomy" id="8319"/>
    <lineage>
        <taxon>Eukaryota</taxon>
        <taxon>Metazoa</taxon>
        <taxon>Chordata</taxon>
        <taxon>Craniata</taxon>
        <taxon>Vertebrata</taxon>
        <taxon>Euteleostomi</taxon>
        <taxon>Amphibia</taxon>
        <taxon>Batrachia</taxon>
        <taxon>Caudata</taxon>
        <taxon>Salamandroidea</taxon>
        <taxon>Salamandridae</taxon>
        <taxon>Pleurodelinae</taxon>
        <taxon>Pleurodeles</taxon>
    </lineage>
</organism>
<evidence type="ECO:0000256" key="11">
    <source>
        <dbReference type="SAM" id="Coils"/>
    </source>
</evidence>
<evidence type="ECO:0000256" key="7">
    <source>
        <dbReference type="ARBA" id="ARBA00023163"/>
    </source>
</evidence>
<dbReference type="GO" id="GO:0000724">
    <property type="term" value="P:double-strand break repair via homologous recombination"/>
    <property type="evidence" value="ECO:0007669"/>
    <property type="project" value="InterPro"/>
</dbReference>
<keyword evidence="8" id="KW-0234">DNA repair</keyword>
<protein>
    <recommendedName>
        <fullName evidence="3">Swi5-dependent recombination DNA repair protein 1 homolog</fullName>
    </recommendedName>
    <alternativeName>
        <fullName evidence="10">Meiosis protein 5 homolog</fullName>
    </alternativeName>
</protein>
<evidence type="ECO:0000256" key="2">
    <source>
        <dbReference type="ARBA" id="ARBA00008729"/>
    </source>
</evidence>
<sequence length="251" mass="28009">MLRTSPVPWTPLALHGKSKAPSGFMMESPPAGSPAVCSASPVFVSPAPLQSNLSAKQPLSAALRERLKKTRRSFSSLSTVAKRLKVDSEKNDTAASEDLFLLNKCPSSLQESIAQKSAEALTLKSPQQDRSSFRPTIRTPLNSPHNISLGTDVKLRGLLEEKRELMKKVQEKEELLRRLKMVKTYRAKNNLTELKSLIEKWRSSSQQLLYELQSALSTEGQKLSLSQLMDSCGIEDTLLHYNRAEEDFEEP</sequence>
<proteinExistence type="inferred from homology"/>
<dbReference type="Gene3D" id="6.10.140.1020">
    <property type="match status" value="1"/>
</dbReference>
<keyword evidence="7" id="KW-0804">Transcription</keyword>
<feature type="region of interest" description="Disordered" evidence="12">
    <location>
        <begin position="121"/>
        <end position="140"/>
    </location>
</feature>
<dbReference type="InterPro" id="IPR018468">
    <property type="entry name" value="SFR1/Mei5"/>
</dbReference>
<evidence type="ECO:0000313" key="14">
    <source>
        <dbReference type="Proteomes" id="UP001066276"/>
    </source>
</evidence>
<evidence type="ECO:0000256" key="9">
    <source>
        <dbReference type="ARBA" id="ARBA00023242"/>
    </source>
</evidence>
<dbReference type="GO" id="GO:0003713">
    <property type="term" value="F:transcription coactivator activity"/>
    <property type="evidence" value="ECO:0007669"/>
    <property type="project" value="InterPro"/>
</dbReference>
<keyword evidence="9" id="KW-0539">Nucleus</keyword>
<name>A0AAV7QJM9_PLEWA</name>
<keyword evidence="14" id="KW-1185">Reference proteome</keyword>
<keyword evidence="4" id="KW-0227">DNA damage</keyword>
<reference evidence="13" key="1">
    <citation type="journal article" date="2022" name="bioRxiv">
        <title>Sequencing and chromosome-scale assembly of the giantPleurodeles waltlgenome.</title>
        <authorList>
            <person name="Brown T."/>
            <person name="Elewa A."/>
            <person name="Iarovenko S."/>
            <person name="Subramanian E."/>
            <person name="Araus A.J."/>
            <person name="Petzold A."/>
            <person name="Susuki M."/>
            <person name="Suzuki K.-i.T."/>
            <person name="Hayashi T."/>
            <person name="Toyoda A."/>
            <person name="Oliveira C."/>
            <person name="Osipova E."/>
            <person name="Leigh N.D."/>
            <person name="Simon A."/>
            <person name="Yun M.H."/>
        </authorList>
    </citation>
    <scope>NUCLEOTIDE SEQUENCE</scope>
    <source>
        <strain evidence="13">20211129_DDA</strain>
        <tissue evidence="13">Liver</tissue>
    </source>
</reference>
<keyword evidence="5" id="KW-0805">Transcription regulation</keyword>
<evidence type="ECO:0000256" key="3">
    <source>
        <dbReference type="ARBA" id="ARBA00014688"/>
    </source>
</evidence>
<evidence type="ECO:0000256" key="5">
    <source>
        <dbReference type="ARBA" id="ARBA00023015"/>
    </source>
</evidence>
<keyword evidence="6 11" id="KW-0175">Coiled coil</keyword>
<evidence type="ECO:0000256" key="10">
    <source>
        <dbReference type="ARBA" id="ARBA00033234"/>
    </source>
</evidence>
<gene>
    <name evidence="13" type="ORF">NDU88_007032</name>
</gene>
<comment type="subcellular location">
    <subcellularLocation>
        <location evidence="1">Nucleus</location>
    </subcellularLocation>
</comment>
<evidence type="ECO:0000256" key="1">
    <source>
        <dbReference type="ARBA" id="ARBA00004123"/>
    </source>
</evidence>
<accession>A0AAV7QJM9</accession>
<comment type="similarity">
    <text evidence="2">Belongs to the SFR1/MEI5 family.</text>
</comment>
<comment type="caution">
    <text evidence="13">The sequence shown here is derived from an EMBL/GenBank/DDBJ whole genome shotgun (WGS) entry which is preliminary data.</text>
</comment>
<feature type="compositionally biased region" description="Polar residues" evidence="12">
    <location>
        <begin position="124"/>
        <end position="140"/>
    </location>
</feature>
<dbReference type="PANTHER" id="PTHR28643">
    <property type="entry name" value="SWI5-DEPENDENT RECOMBINATION DNA REPAIR PROTEIN 1 HOMOLOG"/>
    <property type="match status" value="1"/>
</dbReference>
<dbReference type="InterPro" id="IPR042429">
    <property type="entry name" value="SFR1"/>
</dbReference>
<dbReference type="GO" id="GO:0032798">
    <property type="term" value="C:Swi5-Sfr1 complex"/>
    <property type="evidence" value="ECO:0007669"/>
    <property type="project" value="InterPro"/>
</dbReference>
<feature type="coiled-coil region" evidence="11">
    <location>
        <begin position="155"/>
        <end position="182"/>
    </location>
</feature>
<dbReference type="Pfam" id="PF10376">
    <property type="entry name" value="Mei5"/>
    <property type="match status" value="1"/>
</dbReference>
<evidence type="ECO:0000313" key="13">
    <source>
        <dbReference type="EMBL" id="KAJ1140684.1"/>
    </source>
</evidence>